<dbReference type="InterPro" id="IPR006426">
    <property type="entry name" value="Asn_synth_AEB"/>
</dbReference>
<gene>
    <name evidence="12" type="primary">asnB</name>
    <name evidence="12" type="ORF">NT2_12_00970</name>
</gene>
<dbReference type="EMBL" id="BASZ01000012">
    <property type="protein sequence ID" value="GAD50833.1"/>
    <property type="molecule type" value="Genomic_DNA"/>
</dbReference>
<evidence type="ECO:0000256" key="2">
    <source>
        <dbReference type="ARBA" id="ARBA00005752"/>
    </source>
</evidence>
<dbReference type="Gene3D" id="3.40.50.620">
    <property type="entry name" value="HUPs"/>
    <property type="match status" value="1"/>
</dbReference>
<accession>U3A7X2</accession>
<dbReference type="Pfam" id="PF00733">
    <property type="entry name" value="Asn_synthase"/>
    <property type="match status" value="1"/>
</dbReference>
<dbReference type="RefSeq" id="WP_021691651.1">
    <property type="nucleotide sequence ID" value="NZ_BASZ01000012.1"/>
</dbReference>
<protein>
    <recommendedName>
        <fullName evidence="3">asparagine synthase (glutamine-hydrolyzing)</fullName>
        <ecNumber evidence="3">6.3.5.4</ecNumber>
    </recommendedName>
</protein>
<dbReference type="InterPro" id="IPR001962">
    <property type="entry name" value="Asn_synthase"/>
</dbReference>
<comment type="pathway">
    <text evidence="1">Amino-acid biosynthesis; L-asparagine biosynthesis; L-asparagine from L-aspartate (L-Gln route): step 1/1.</text>
</comment>
<dbReference type="GO" id="GO:0006529">
    <property type="term" value="P:asparagine biosynthetic process"/>
    <property type="evidence" value="ECO:0007669"/>
    <property type="project" value="UniProtKB-KW"/>
</dbReference>
<evidence type="ECO:0000259" key="11">
    <source>
        <dbReference type="PROSITE" id="PS51278"/>
    </source>
</evidence>
<evidence type="ECO:0000256" key="9">
    <source>
        <dbReference type="PIRSR" id="PIRSR001589-2"/>
    </source>
</evidence>
<proteinExistence type="inferred from homology"/>
<evidence type="ECO:0000256" key="1">
    <source>
        <dbReference type="ARBA" id="ARBA00005187"/>
    </source>
</evidence>
<keyword evidence="13" id="KW-1185">Reference proteome</keyword>
<keyword evidence="4 9" id="KW-0547">Nucleotide-binding</keyword>
<evidence type="ECO:0000313" key="13">
    <source>
        <dbReference type="Proteomes" id="UP000016568"/>
    </source>
</evidence>
<dbReference type="InterPro" id="IPR029055">
    <property type="entry name" value="Ntn_hydrolases_N"/>
</dbReference>
<dbReference type="NCBIfam" id="TIGR01536">
    <property type="entry name" value="asn_synth_AEB"/>
    <property type="match status" value="1"/>
</dbReference>
<dbReference type="Pfam" id="PF13522">
    <property type="entry name" value="GATase_6"/>
    <property type="match status" value="1"/>
</dbReference>
<comment type="caution">
    <text evidence="12">The sequence shown here is derived from an EMBL/GenBank/DDBJ whole genome shotgun (WGS) entry which is preliminary data.</text>
</comment>
<feature type="binding site" evidence="9">
    <location>
        <position position="103"/>
    </location>
    <ligand>
        <name>L-glutamine</name>
        <dbReference type="ChEBI" id="CHEBI:58359"/>
    </ligand>
</feature>
<dbReference type="OrthoDB" id="9763290at2"/>
<keyword evidence="8" id="KW-0061">Asparagine biosynthesis</keyword>
<evidence type="ECO:0000256" key="7">
    <source>
        <dbReference type="ARBA" id="ARBA00048741"/>
    </source>
</evidence>
<feature type="binding site" evidence="9">
    <location>
        <position position="295"/>
    </location>
    <ligand>
        <name>ATP</name>
        <dbReference type="ChEBI" id="CHEBI:30616"/>
    </ligand>
</feature>
<name>U3A7X2_9SPHN</name>
<dbReference type="EC" id="6.3.5.4" evidence="3"/>
<dbReference type="Gene3D" id="3.60.20.10">
    <property type="entry name" value="Glutamine Phosphoribosylpyrophosphate, subunit 1, domain 1"/>
    <property type="match status" value="1"/>
</dbReference>
<comment type="catalytic activity">
    <reaction evidence="7">
        <text>L-aspartate + L-glutamine + ATP + H2O = L-asparagine + L-glutamate + AMP + diphosphate + H(+)</text>
        <dbReference type="Rhea" id="RHEA:12228"/>
        <dbReference type="ChEBI" id="CHEBI:15377"/>
        <dbReference type="ChEBI" id="CHEBI:15378"/>
        <dbReference type="ChEBI" id="CHEBI:29985"/>
        <dbReference type="ChEBI" id="CHEBI:29991"/>
        <dbReference type="ChEBI" id="CHEBI:30616"/>
        <dbReference type="ChEBI" id="CHEBI:33019"/>
        <dbReference type="ChEBI" id="CHEBI:58048"/>
        <dbReference type="ChEBI" id="CHEBI:58359"/>
        <dbReference type="ChEBI" id="CHEBI:456215"/>
        <dbReference type="EC" id="6.3.5.4"/>
    </reaction>
</comment>
<dbReference type="CDD" id="cd00712">
    <property type="entry name" value="AsnB"/>
    <property type="match status" value="1"/>
</dbReference>
<dbReference type="InterPro" id="IPR017932">
    <property type="entry name" value="GATase_2_dom"/>
</dbReference>
<dbReference type="CDD" id="cd01991">
    <property type="entry name" value="Asn_synthase_B_C"/>
    <property type="match status" value="1"/>
</dbReference>
<dbReference type="SUPFAM" id="SSF56235">
    <property type="entry name" value="N-terminal nucleophile aminohydrolases (Ntn hydrolases)"/>
    <property type="match status" value="1"/>
</dbReference>
<dbReference type="GO" id="GO:0005524">
    <property type="term" value="F:ATP binding"/>
    <property type="evidence" value="ECO:0007669"/>
    <property type="project" value="UniProtKB-KW"/>
</dbReference>
<reference evidence="12 13" key="1">
    <citation type="submission" date="2013-09" db="EMBL/GenBank/DDBJ databases">
        <title>Whole genome shotgun sequence of Novosphingobium tardaugens NBRC 16725.</title>
        <authorList>
            <person name="Isaki S."/>
            <person name="Hosoyama A."/>
            <person name="Tsuchikane K."/>
            <person name="Katsumata H."/>
            <person name="Ando Y."/>
            <person name="Yamazaki S."/>
            <person name="Fujita N."/>
        </authorList>
    </citation>
    <scope>NUCLEOTIDE SEQUENCE [LARGE SCALE GENOMIC DNA]</scope>
    <source>
        <strain evidence="12 13">NBRC 16725</strain>
    </source>
</reference>
<comment type="similarity">
    <text evidence="2">Belongs to the asparagine synthetase family.</text>
</comment>
<dbReference type="InterPro" id="IPR051786">
    <property type="entry name" value="ASN_synthetase/amidase"/>
</dbReference>
<dbReference type="AlphaFoldDB" id="U3A7X2"/>
<feature type="domain" description="Glutamine amidotransferase type-2" evidence="11">
    <location>
        <begin position="2"/>
        <end position="216"/>
    </location>
</feature>
<keyword evidence="5 9" id="KW-0067">ATP-binding</keyword>
<dbReference type="PROSITE" id="PS51278">
    <property type="entry name" value="GATASE_TYPE_2"/>
    <property type="match status" value="1"/>
</dbReference>
<evidence type="ECO:0000256" key="8">
    <source>
        <dbReference type="PIRSR" id="PIRSR001589-1"/>
    </source>
</evidence>
<dbReference type="GO" id="GO:0005829">
    <property type="term" value="C:cytosol"/>
    <property type="evidence" value="ECO:0007669"/>
    <property type="project" value="TreeGrafter"/>
</dbReference>
<evidence type="ECO:0000256" key="3">
    <source>
        <dbReference type="ARBA" id="ARBA00012737"/>
    </source>
</evidence>
<sequence>MCGICGMLGASGTSGKSLVQNMAMAIRHRGPDAEGIWEDSLTGVSLGHRRLSILDLSPAGGQPMHSVCGRYVIVFNGEIYNHLALRQRLDQCHPAPHWRGHSDTETLLAAISHWGLERALQKSRGMFALALWDRQGRALFLARDRMGEKPLYYAEQEKGWLFGSELRALVAGGLTARIDRTAMAAYLRLGYVPDHLCILERVRKVMPGSIVVLHTGAEPEMIRYDSVEKSFGSQPTITDTPHAVAALEKVMEQVVGEQMLSDVPLGCFLSGGVDSSLVASLMQAGSHRQIHSFSIGFEDPRFNEAPHAAAVASHLGTAHTEFTMREEDALTIVPELSRIYDEPFADSSQIPTTLLCRAARQHVTVALTGDGGDEVFGGYNRHIRGPGLWSKLACIPGFLRPAAAGAIAGGAWLGRRHERAVRRGIAALGLPLTTLDNLPKLATALRSAGDVEAFYQSFVAIGQGLDDFLQPSVPAIFSDPRARHPDGMAMAEWLMARDIAGYLPGDILVKVDRAAMSVGLETRAPFLDARVNDLARQIPVALHVDAREGKKLVRALLYRHVPRALIERPKQGFAIPVDDWLRGALKHWAEVVITDECLANALGLNAGALIALWQSHQQRRVNVGRELWALLMLLLWAKEMDIKTHNV</sequence>
<evidence type="ECO:0000256" key="4">
    <source>
        <dbReference type="ARBA" id="ARBA00022741"/>
    </source>
</evidence>
<evidence type="ECO:0000256" key="6">
    <source>
        <dbReference type="ARBA" id="ARBA00022962"/>
    </source>
</evidence>
<dbReference type="eggNOG" id="COG0367">
    <property type="taxonomic scope" value="Bacteria"/>
</dbReference>
<dbReference type="InterPro" id="IPR014729">
    <property type="entry name" value="Rossmann-like_a/b/a_fold"/>
</dbReference>
<dbReference type="SUPFAM" id="SSF52402">
    <property type="entry name" value="Adenine nucleotide alpha hydrolases-like"/>
    <property type="match status" value="1"/>
</dbReference>
<dbReference type="PIRSF" id="PIRSF001589">
    <property type="entry name" value="Asn_synthetase_glu-h"/>
    <property type="match status" value="1"/>
</dbReference>
<dbReference type="InterPro" id="IPR033738">
    <property type="entry name" value="AsnB_N"/>
</dbReference>
<evidence type="ECO:0000256" key="5">
    <source>
        <dbReference type="ARBA" id="ARBA00022840"/>
    </source>
</evidence>
<dbReference type="PANTHER" id="PTHR43284">
    <property type="entry name" value="ASPARAGINE SYNTHETASE (GLUTAMINE-HYDROLYZING)"/>
    <property type="match status" value="1"/>
</dbReference>
<dbReference type="PANTHER" id="PTHR43284:SF1">
    <property type="entry name" value="ASPARAGINE SYNTHETASE"/>
    <property type="match status" value="1"/>
</dbReference>
<dbReference type="KEGG" id="ntd:EGO55_10715"/>
<dbReference type="GO" id="GO:0004066">
    <property type="term" value="F:asparagine synthase (glutamine-hydrolyzing) activity"/>
    <property type="evidence" value="ECO:0007669"/>
    <property type="project" value="UniProtKB-EC"/>
</dbReference>
<evidence type="ECO:0000256" key="10">
    <source>
        <dbReference type="PIRSR" id="PIRSR001589-3"/>
    </source>
</evidence>
<organism evidence="12 13">
    <name type="scientific">Caenibius tardaugens NBRC 16725</name>
    <dbReference type="NCBI Taxonomy" id="1219035"/>
    <lineage>
        <taxon>Bacteria</taxon>
        <taxon>Pseudomonadati</taxon>
        <taxon>Pseudomonadota</taxon>
        <taxon>Alphaproteobacteria</taxon>
        <taxon>Sphingomonadales</taxon>
        <taxon>Erythrobacteraceae</taxon>
        <taxon>Caenibius</taxon>
    </lineage>
</organism>
<feature type="site" description="Important for beta-aspartyl-AMP intermediate formation" evidence="10">
    <location>
        <position position="370"/>
    </location>
</feature>
<feature type="active site" description="For GATase activity" evidence="8">
    <location>
        <position position="2"/>
    </location>
</feature>
<keyword evidence="8" id="KW-0028">Amino-acid biosynthesis</keyword>
<dbReference type="Proteomes" id="UP000016568">
    <property type="component" value="Unassembled WGS sequence"/>
</dbReference>
<keyword evidence="6 8" id="KW-0315">Glutamine amidotransferase</keyword>
<evidence type="ECO:0000313" key="12">
    <source>
        <dbReference type="EMBL" id="GAD50833.1"/>
    </source>
</evidence>